<dbReference type="EMBL" id="JAXIVS010000007">
    <property type="protein sequence ID" value="MDY7229029.1"/>
    <property type="molecule type" value="Genomic_DNA"/>
</dbReference>
<feature type="compositionally biased region" description="Low complexity" evidence="1">
    <location>
        <begin position="225"/>
        <end position="234"/>
    </location>
</feature>
<name>A0ABU5H7F5_9BACT</name>
<proteinExistence type="predicted"/>
<evidence type="ECO:0008006" key="4">
    <source>
        <dbReference type="Google" id="ProtNLM"/>
    </source>
</evidence>
<evidence type="ECO:0000313" key="2">
    <source>
        <dbReference type="EMBL" id="MDY7229029.1"/>
    </source>
</evidence>
<sequence length="241" mass="27002">MSRDARQFRSLVFAVFDALQLDPQTMPLGPVHPYVAPVYPPMGRDALQKFLPDPDNERFLSDHAQGRRAFIYLKPPEKASRSLPVLNLNCDFSGSLPNVGLRLAFFLLDDDKRPVSIGFRFETPHGVDGEEGLHDYYHAQPINSFFKDSDNLLNCPPWLPCKLPAFPLQAQTPVELLSCLLLSIYGRDGIRRVMEAGRDDRVLQDSLGKFMTSMEDSRRARMRQAAAGSGAPSGKKGRRGK</sequence>
<evidence type="ECO:0000313" key="3">
    <source>
        <dbReference type="Proteomes" id="UP001291309"/>
    </source>
</evidence>
<keyword evidence="3" id="KW-1185">Reference proteome</keyword>
<feature type="region of interest" description="Disordered" evidence="1">
    <location>
        <begin position="213"/>
        <end position="241"/>
    </location>
</feature>
<accession>A0ABU5H7F5</accession>
<comment type="caution">
    <text evidence="2">The sequence shown here is derived from an EMBL/GenBank/DDBJ whole genome shotgun (WGS) entry which is preliminary data.</text>
</comment>
<gene>
    <name evidence="2" type="ORF">SYV04_21635</name>
</gene>
<evidence type="ECO:0000256" key="1">
    <source>
        <dbReference type="SAM" id="MobiDB-lite"/>
    </source>
</evidence>
<dbReference type="Proteomes" id="UP001291309">
    <property type="component" value="Unassembled WGS sequence"/>
</dbReference>
<protein>
    <recommendedName>
        <fullName evidence="4">Suppressor of fused-like domain-containing protein</fullName>
    </recommendedName>
</protein>
<organism evidence="2 3">
    <name type="scientific">Hyalangium rubrum</name>
    <dbReference type="NCBI Taxonomy" id="3103134"/>
    <lineage>
        <taxon>Bacteria</taxon>
        <taxon>Pseudomonadati</taxon>
        <taxon>Myxococcota</taxon>
        <taxon>Myxococcia</taxon>
        <taxon>Myxococcales</taxon>
        <taxon>Cystobacterineae</taxon>
        <taxon>Archangiaceae</taxon>
        <taxon>Hyalangium</taxon>
    </lineage>
</organism>
<dbReference type="RefSeq" id="WP_321547752.1">
    <property type="nucleotide sequence ID" value="NZ_JAXIVS010000007.1"/>
</dbReference>
<reference evidence="2 3" key="1">
    <citation type="submission" date="2023-12" db="EMBL/GenBank/DDBJ databases">
        <title>the genome sequence of Hyalangium sp. s54d21.</title>
        <authorList>
            <person name="Zhang X."/>
        </authorList>
    </citation>
    <scope>NUCLEOTIDE SEQUENCE [LARGE SCALE GENOMIC DNA]</scope>
    <source>
        <strain evidence="3">s54d21</strain>
    </source>
</reference>